<dbReference type="AlphaFoldDB" id="A0ABD3ZST2"/>
<accession>A0ABD3ZST2</accession>
<evidence type="ECO:0000313" key="2">
    <source>
        <dbReference type="EMBL" id="KIL31229.1"/>
    </source>
</evidence>
<gene>
    <name evidence="2" type="ORF">B4067_3129</name>
</gene>
<comment type="caution">
    <text evidence="2">The sequence shown here is derived from an EMBL/GenBank/DDBJ whole genome shotgun (WGS) entry which is preliminary data.</text>
</comment>
<dbReference type="RefSeq" id="WP_200889516.1">
    <property type="nucleotide sequence ID" value="NZ_JSXS01000069.1"/>
</dbReference>
<dbReference type="Proteomes" id="UP000031970">
    <property type="component" value="Unassembled WGS sequence"/>
</dbReference>
<feature type="region of interest" description="Disordered" evidence="1">
    <location>
        <begin position="22"/>
        <end position="45"/>
    </location>
</feature>
<evidence type="ECO:0000256" key="1">
    <source>
        <dbReference type="SAM" id="MobiDB-lite"/>
    </source>
</evidence>
<name>A0ABD3ZST2_BACIU</name>
<proteinExistence type="predicted"/>
<reference evidence="2 3" key="1">
    <citation type="submission" date="2014-11" db="EMBL/GenBank/DDBJ databases">
        <title>Draft Genome Sequences of Nine Bacillus subtilis Strains that Form Spores with High Heat-Resistance.</title>
        <authorList>
            <person name="Krawcyk A.O."/>
            <person name="Berendsen E.M."/>
            <person name="de Jong A."/>
            <person name="Holsappel S."/>
            <person name="Eijlander R.T."/>
            <person name="Wells-Bennik M."/>
            <person name="Kuipers O.P."/>
        </authorList>
    </citation>
    <scope>NUCLEOTIDE SEQUENCE [LARGE SCALE GENOMIC DNA]</scope>
    <source>
        <strain evidence="2 3">B4067</strain>
    </source>
</reference>
<organism evidence="2 3">
    <name type="scientific">Bacillus subtilis subsp. subtilis</name>
    <dbReference type="NCBI Taxonomy" id="135461"/>
    <lineage>
        <taxon>Bacteria</taxon>
        <taxon>Bacillati</taxon>
        <taxon>Bacillota</taxon>
        <taxon>Bacilli</taxon>
        <taxon>Bacillales</taxon>
        <taxon>Bacillaceae</taxon>
        <taxon>Bacillus</taxon>
    </lineage>
</organism>
<evidence type="ECO:0000313" key="3">
    <source>
        <dbReference type="Proteomes" id="UP000031970"/>
    </source>
</evidence>
<sequence length="45" mass="5350">MNLEHPIITEINRYGYPKEYLQYDRDREGDADEEVNKKSPHGNVD</sequence>
<protein>
    <submittedName>
        <fullName evidence="2">Uncharacterized protein</fullName>
    </submittedName>
</protein>
<dbReference type="EMBL" id="JSXS01000069">
    <property type="protein sequence ID" value="KIL31229.1"/>
    <property type="molecule type" value="Genomic_DNA"/>
</dbReference>